<dbReference type="SUPFAM" id="SSF51735">
    <property type="entry name" value="NAD(P)-binding Rossmann-fold domains"/>
    <property type="match status" value="1"/>
</dbReference>
<organism evidence="5 6">
    <name type="scientific">Aspergillus felis</name>
    <dbReference type="NCBI Taxonomy" id="1287682"/>
    <lineage>
        <taxon>Eukaryota</taxon>
        <taxon>Fungi</taxon>
        <taxon>Dikarya</taxon>
        <taxon>Ascomycota</taxon>
        <taxon>Pezizomycotina</taxon>
        <taxon>Eurotiomycetes</taxon>
        <taxon>Eurotiomycetidae</taxon>
        <taxon>Eurotiales</taxon>
        <taxon>Aspergillaceae</taxon>
        <taxon>Aspergillus</taxon>
        <taxon>Aspergillus subgen. Fumigati</taxon>
    </lineage>
</organism>
<dbReference type="PANTHER" id="PTHR45348:SF2">
    <property type="entry name" value="ZINC-TYPE ALCOHOL DEHYDROGENASE-LIKE PROTEIN C2E1P3.01"/>
    <property type="match status" value="1"/>
</dbReference>
<evidence type="ECO:0000313" key="6">
    <source>
        <dbReference type="Proteomes" id="UP000641853"/>
    </source>
</evidence>
<dbReference type="OrthoDB" id="48317at2759"/>
<dbReference type="EMBL" id="JACBAE010001402">
    <property type="protein sequence ID" value="KAF7155442.1"/>
    <property type="molecule type" value="Genomic_DNA"/>
</dbReference>
<dbReference type="SUPFAM" id="SSF50129">
    <property type="entry name" value="GroES-like"/>
    <property type="match status" value="1"/>
</dbReference>
<dbReference type="SMART" id="SM00829">
    <property type="entry name" value="PKS_ER"/>
    <property type="match status" value="1"/>
</dbReference>
<dbReference type="Pfam" id="PF08240">
    <property type="entry name" value="ADH_N"/>
    <property type="match status" value="1"/>
</dbReference>
<dbReference type="InterPro" id="IPR020843">
    <property type="entry name" value="ER"/>
</dbReference>
<dbReference type="Proteomes" id="UP000641853">
    <property type="component" value="Unassembled WGS sequence"/>
</dbReference>
<evidence type="ECO:0000313" key="4">
    <source>
        <dbReference type="EMBL" id="KAF7155442.1"/>
    </source>
</evidence>
<dbReference type="Gene3D" id="3.40.50.720">
    <property type="entry name" value="NAD(P)-binding Rossmann-like Domain"/>
    <property type="match status" value="1"/>
</dbReference>
<evidence type="ECO:0000259" key="3">
    <source>
        <dbReference type="SMART" id="SM00829"/>
    </source>
</evidence>
<dbReference type="CDD" id="cd08249">
    <property type="entry name" value="enoyl_reductase_like"/>
    <property type="match status" value="1"/>
</dbReference>
<dbReference type="InterPro" id="IPR036291">
    <property type="entry name" value="NAD(P)-bd_dom_sf"/>
</dbReference>
<dbReference type="InterPro" id="IPR013149">
    <property type="entry name" value="ADH-like_C"/>
</dbReference>
<keyword evidence="2" id="KW-0560">Oxidoreductase</keyword>
<evidence type="ECO:0000256" key="1">
    <source>
        <dbReference type="ARBA" id="ARBA00008072"/>
    </source>
</evidence>
<keyword evidence="6" id="KW-1185">Reference proteome</keyword>
<dbReference type="InterPro" id="IPR013154">
    <property type="entry name" value="ADH-like_N"/>
</dbReference>
<dbReference type="InterPro" id="IPR047122">
    <property type="entry name" value="Trans-enoyl_RdTase-like"/>
</dbReference>
<evidence type="ECO:0000313" key="5">
    <source>
        <dbReference type="EMBL" id="KAF7181533.1"/>
    </source>
</evidence>
<evidence type="ECO:0000256" key="2">
    <source>
        <dbReference type="ARBA" id="ARBA00023002"/>
    </source>
</evidence>
<feature type="domain" description="Enoyl reductase (ER)" evidence="3">
    <location>
        <begin position="14"/>
        <end position="354"/>
    </location>
</feature>
<dbReference type="EMBL" id="JACBAG010001809">
    <property type="protein sequence ID" value="KAF7181533.1"/>
    <property type="molecule type" value="Genomic_DNA"/>
</dbReference>
<comment type="similarity">
    <text evidence="1">Belongs to the zinc-containing alcohol dehydrogenase family.</text>
</comment>
<protein>
    <recommendedName>
        <fullName evidence="3">Enoyl reductase (ER) domain-containing protein</fullName>
    </recommendedName>
</protein>
<reference evidence="5" key="1">
    <citation type="submission" date="2020-06" db="EMBL/GenBank/DDBJ databases">
        <title>Draft genome sequences of strains closely related to Aspergillus parafelis and Aspergillus hiratsukae.</title>
        <authorList>
            <person name="Dos Santos R.A.C."/>
            <person name="Rivero-Menendez O."/>
            <person name="Steenwyk J.L."/>
            <person name="Mead M.E."/>
            <person name="Goldman G.H."/>
            <person name="Alastruey-Izquierdo A."/>
            <person name="Rokas A."/>
        </authorList>
    </citation>
    <scope>NUCLEOTIDE SEQUENCE</scope>
    <source>
        <strain evidence="4">CNM-CM5623</strain>
        <strain evidence="5">CNM-CM7691</strain>
    </source>
</reference>
<dbReference type="Pfam" id="PF00107">
    <property type="entry name" value="ADH_zinc_N"/>
    <property type="match status" value="1"/>
</dbReference>
<comment type="caution">
    <text evidence="5">The sequence shown here is derived from an EMBL/GenBank/DDBJ whole genome shotgun (WGS) entry which is preliminary data.</text>
</comment>
<proteinExistence type="inferred from homology"/>
<name>A0A8H6QZ59_9EURO</name>
<accession>A0A8H6QZ59</accession>
<dbReference type="AlphaFoldDB" id="A0A8H6QZ59"/>
<dbReference type="Proteomes" id="UP000654922">
    <property type="component" value="Unassembled WGS sequence"/>
</dbReference>
<gene>
    <name evidence="4" type="ORF">CNMCM5623_007513</name>
    <name evidence="5" type="ORF">CNMCM7691_000752</name>
</gene>
<dbReference type="InterPro" id="IPR011032">
    <property type="entry name" value="GroES-like_sf"/>
</dbReference>
<dbReference type="PANTHER" id="PTHR45348">
    <property type="entry name" value="HYPOTHETICAL OXIDOREDUCTASE (EUROFUNG)"/>
    <property type="match status" value="1"/>
</dbReference>
<sequence>MIALPALQTAIVGTADGNLAISHEAAIPAITGDTLLVQTKAVSINPVDTKMVGPYITTGAIAGCDFAGEVAAVGPDAGSKGIKVGDTVYGAVMGMNPREPSIGAFATYVGVSATNVLRMPPTMSYAQAAAIGTSFMTSGLALFYSLGLPGDPAQPNQRTPPIPVLVSGGSTASGTAAIQLLRLAGFAPLATSSPGHFELVKSYGATAVFDYTSPSCASKIRTYTKNNLRYALDCVTTVESMKLCYNAIGRAGGYYTGLDPFPETVAATRKIVRPDWVLGPTMIGKEIAWPEPHYRAADPKIRKFGQRWRQIVEDLFLRGEMKVHPIDVQHHGFQGILDGMDEIREGLVRGKKLVCPIPE</sequence>
<dbReference type="Gene3D" id="3.90.180.10">
    <property type="entry name" value="Medium-chain alcohol dehydrogenases, catalytic domain"/>
    <property type="match status" value="1"/>
</dbReference>
<dbReference type="GO" id="GO:0016651">
    <property type="term" value="F:oxidoreductase activity, acting on NAD(P)H"/>
    <property type="evidence" value="ECO:0007669"/>
    <property type="project" value="InterPro"/>
</dbReference>